<sequence>MLHHEARLKLKAPVVPTRTKDNNRPQLMAPVNSCAADPPPAPAPARRPTSSSGSPSAAQPPAAAVSSPRAVQPASAVAVGDPPPPVALSSRDSDSHALQVASDGQHGVSPSGEPIHEGPEKPIEPPGPPSHNLHAAVTENEGIAGDVHDKVTSSKDDPSHTRPVEEDGSSGRGLSASSKKELP</sequence>
<feature type="compositionally biased region" description="Basic and acidic residues" evidence="1">
    <location>
        <begin position="114"/>
        <end position="123"/>
    </location>
</feature>
<keyword evidence="3" id="KW-1185">Reference proteome</keyword>
<evidence type="ECO:0000313" key="3">
    <source>
        <dbReference type="Proteomes" id="UP000008021"/>
    </source>
</evidence>
<feature type="compositionally biased region" description="Low complexity" evidence="1">
    <location>
        <begin position="46"/>
        <end position="80"/>
    </location>
</feature>
<dbReference type="Gramene" id="OMERI06G19970.1">
    <property type="protein sequence ID" value="OMERI06G19970.1"/>
    <property type="gene ID" value="OMERI06G19970"/>
</dbReference>
<proteinExistence type="predicted"/>
<reference evidence="2" key="1">
    <citation type="submission" date="2015-04" db="UniProtKB">
        <authorList>
            <consortium name="EnsemblPlants"/>
        </authorList>
    </citation>
    <scope>IDENTIFICATION</scope>
</reference>
<name>A0A0E0E3A5_9ORYZ</name>
<dbReference type="HOGENOM" id="CLU_1477384_0_0_1"/>
<dbReference type="EnsemblPlants" id="OMERI06G19970.1">
    <property type="protein sequence ID" value="OMERI06G19970.1"/>
    <property type="gene ID" value="OMERI06G19970"/>
</dbReference>
<dbReference type="Proteomes" id="UP000008021">
    <property type="component" value="Chromosome 6"/>
</dbReference>
<feature type="compositionally biased region" description="Basic and acidic residues" evidence="1">
    <location>
        <begin position="146"/>
        <end position="165"/>
    </location>
</feature>
<organism evidence="2">
    <name type="scientific">Oryza meridionalis</name>
    <dbReference type="NCBI Taxonomy" id="40149"/>
    <lineage>
        <taxon>Eukaryota</taxon>
        <taxon>Viridiplantae</taxon>
        <taxon>Streptophyta</taxon>
        <taxon>Embryophyta</taxon>
        <taxon>Tracheophyta</taxon>
        <taxon>Spermatophyta</taxon>
        <taxon>Magnoliopsida</taxon>
        <taxon>Liliopsida</taxon>
        <taxon>Poales</taxon>
        <taxon>Poaceae</taxon>
        <taxon>BOP clade</taxon>
        <taxon>Oryzoideae</taxon>
        <taxon>Oryzeae</taxon>
        <taxon>Oryzinae</taxon>
        <taxon>Oryza</taxon>
    </lineage>
</organism>
<protein>
    <submittedName>
        <fullName evidence="2">Uncharacterized protein</fullName>
    </submittedName>
</protein>
<dbReference type="AlphaFoldDB" id="A0A0E0E3A5"/>
<evidence type="ECO:0000313" key="2">
    <source>
        <dbReference type="EnsemblPlants" id="OMERI06G19970.1"/>
    </source>
</evidence>
<feature type="region of interest" description="Disordered" evidence="1">
    <location>
        <begin position="1"/>
        <end position="183"/>
    </location>
</feature>
<reference evidence="2" key="2">
    <citation type="submission" date="2018-05" db="EMBL/GenBank/DDBJ databases">
        <title>OmerRS3 (Oryza meridionalis Reference Sequence Version 3).</title>
        <authorList>
            <person name="Zhang J."/>
            <person name="Kudrna D."/>
            <person name="Lee S."/>
            <person name="Talag J."/>
            <person name="Welchert J."/>
            <person name="Wing R.A."/>
        </authorList>
    </citation>
    <scope>NUCLEOTIDE SEQUENCE [LARGE SCALE GENOMIC DNA]</scope>
    <source>
        <strain evidence="2">cv. OR44</strain>
    </source>
</reference>
<evidence type="ECO:0000256" key="1">
    <source>
        <dbReference type="SAM" id="MobiDB-lite"/>
    </source>
</evidence>
<accession>A0A0E0E3A5</accession>